<dbReference type="Gene3D" id="3.90.79.10">
    <property type="entry name" value="Nucleoside Triphosphate Pyrophosphohydrolase"/>
    <property type="match status" value="1"/>
</dbReference>
<dbReference type="Pfam" id="PF14803">
    <property type="entry name" value="Zn_ribbon_Nudix"/>
    <property type="match status" value="1"/>
</dbReference>
<dbReference type="PANTHER" id="PTHR43222">
    <property type="entry name" value="NUDIX HYDROLASE 23"/>
    <property type="match status" value="1"/>
</dbReference>
<organism evidence="3">
    <name type="scientific">Glycine max</name>
    <name type="common">Soybean</name>
    <name type="synonym">Glycine hispida</name>
    <dbReference type="NCBI Taxonomy" id="3847"/>
    <lineage>
        <taxon>Eukaryota</taxon>
        <taxon>Viridiplantae</taxon>
        <taxon>Streptophyta</taxon>
        <taxon>Embryophyta</taxon>
        <taxon>Tracheophyta</taxon>
        <taxon>Spermatophyta</taxon>
        <taxon>Magnoliopsida</taxon>
        <taxon>eudicotyledons</taxon>
        <taxon>Gunneridae</taxon>
        <taxon>Pentapetalae</taxon>
        <taxon>rosids</taxon>
        <taxon>fabids</taxon>
        <taxon>Fabales</taxon>
        <taxon>Fabaceae</taxon>
        <taxon>Papilionoideae</taxon>
        <taxon>50 kb inversion clade</taxon>
        <taxon>NPAAA clade</taxon>
        <taxon>indigoferoid/millettioid clade</taxon>
        <taxon>Phaseoleae</taxon>
        <taxon>Glycine</taxon>
        <taxon>Glycine subgen. Soja</taxon>
    </lineage>
</organism>
<dbReference type="AlphaFoldDB" id="A0A0R0L5J3"/>
<name>A0A0R0L5J3_SOYBN</name>
<evidence type="ECO:0000313" key="5">
    <source>
        <dbReference type="Proteomes" id="UP000008827"/>
    </source>
</evidence>
<evidence type="ECO:0000259" key="2">
    <source>
        <dbReference type="PROSITE" id="PS51462"/>
    </source>
</evidence>
<dbReference type="GO" id="GO:0047884">
    <property type="term" value="F:FAD diphosphatase activity"/>
    <property type="evidence" value="ECO:0000318"/>
    <property type="project" value="GO_Central"/>
</dbReference>
<dbReference type="OMA" id="ADIPWEN"/>
<protein>
    <recommendedName>
        <fullName evidence="2">Nudix hydrolase domain-containing protein</fullName>
    </recommendedName>
</protein>
<keyword evidence="5" id="KW-1185">Reference proteome</keyword>
<reference evidence="3 4" key="1">
    <citation type="journal article" date="2010" name="Nature">
        <title>Genome sequence of the palaeopolyploid soybean.</title>
        <authorList>
            <person name="Schmutz J."/>
            <person name="Cannon S.B."/>
            <person name="Schlueter J."/>
            <person name="Ma J."/>
            <person name="Mitros T."/>
            <person name="Nelson W."/>
            <person name="Hyten D.L."/>
            <person name="Song Q."/>
            <person name="Thelen J.J."/>
            <person name="Cheng J."/>
            <person name="Xu D."/>
            <person name="Hellsten U."/>
            <person name="May G.D."/>
            <person name="Yu Y."/>
            <person name="Sakurai T."/>
            <person name="Umezawa T."/>
            <person name="Bhattacharyya M.K."/>
            <person name="Sandhu D."/>
            <person name="Valliyodan B."/>
            <person name="Lindquist E."/>
            <person name="Peto M."/>
            <person name="Grant D."/>
            <person name="Shu S."/>
            <person name="Goodstein D."/>
            <person name="Barry K."/>
            <person name="Futrell-Griggs M."/>
            <person name="Abernathy B."/>
            <person name="Du J."/>
            <person name="Tian Z."/>
            <person name="Zhu L."/>
            <person name="Gill N."/>
            <person name="Joshi T."/>
            <person name="Libault M."/>
            <person name="Sethuraman A."/>
            <person name="Zhang X.-C."/>
            <person name="Shinozaki K."/>
            <person name="Nguyen H.T."/>
            <person name="Wing R.A."/>
            <person name="Cregan P."/>
            <person name="Specht J."/>
            <person name="Grimwood J."/>
            <person name="Rokhsar D."/>
            <person name="Stacey G."/>
            <person name="Shoemaker R.C."/>
            <person name="Jackson S.A."/>
        </authorList>
    </citation>
    <scope>NUCLEOTIDE SEQUENCE</scope>
    <source>
        <strain evidence="4">cv. Williams 82</strain>
        <tissue evidence="3">Callus</tissue>
    </source>
</reference>
<dbReference type="InParanoid" id="A0A0R0L5J3"/>
<gene>
    <name evidence="3" type="ORF">GLYMA_02G172600</name>
</gene>
<evidence type="ECO:0000256" key="1">
    <source>
        <dbReference type="ARBA" id="ARBA00022801"/>
    </source>
</evidence>
<dbReference type="SUPFAM" id="SSF55811">
    <property type="entry name" value="Nudix"/>
    <property type="match status" value="1"/>
</dbReference>
<accession>A0A0R0L5J3</accession>
<dbReference type="InterPro" id="IPR020084">
    <property type="entry name" value="NUDIX_hydrolase_CS"/>
</dbReference>
<dbReference type="PROSITE" id="PS00893">
    <property type="entry name" value="NUDIX_BOX"/>
    <property type="match status" value="1"/>
</dbReference>
<reference evidence="3" key="3">
    <citation type="submission" date="2018-07" db="EMBL/GenBank/DDBJ databases">
        <title>WGS assembly of Glycine max.</title>
        <authorList>
            <person name="Schmutz J."/>
            <person name="Cannon S."/>
            <person name="Schlueter J."/>
            <person name="Ma J."/>
            <person name="Mitros T."/>
            <person name="Nelson W."/>
            <person name="Hyten D."/>
            <person name="Song Q."/>
            <person name="Thelen J."/>
            <person name="Cheng J."/>
            <person name="Xu D."/>
            <person name="Hellsten U."/>
            <person name="May G."/>
            <person name="Yu Y."/>
            <person name="Sakurai T."/>
            <person name="Umezawa T."/>
            <person name="Bhattacharyya M."/>
            <person name="Sandhu D."/>
            <person name="Valliyodan B."/>
            <person name="Lindquist E."/>
            <person name="Peto M."/>
            <person name="Grant D."/>
            <person name="Shu S."/>
            <person name="Goodstein D."/>
            <person name="Barry K."/>
            <person name="Futrell-Griggs M."/>
            <person name="Abernathy B."/>
            <person name="Du J."/>
            <person name="Tian Z."/>
            <person name="Zhu L."/>
            <person name="Gill N."/>
            <person name="Joshi T."/>
            <person name="Libault M."/>
            <person name="Sethuraman A."/>
            <person name="Zhang X."/>
            <person name="Shinozaki K."/>
            <person name="Nguyen H."/>
            <person name="Wing R."/>
            <person name="Cregan P."/>
            <person name="Specht J."/>
            <person name="Grimwood J."/>
            <person name="Rokhsar D."/>
            <person name="Stacey G."/>
            <person name="Shoemaker R."/>
            <person name="Jackson S."/>
        </authorList>
    </citation>
    <scope>NUCLEOTIDE SEQUENCE</scope>
    <source>
        <tissue evidence="3">Callus</tissue>
    </source>
</reference>
<dbReference type="STRING" id="3847.A0A0R0L5J3"/>
<evidence type="ECO:0000313" key="3">
    <source>
        <dbReference type="EMBL" id="KRH71845.1"/>
    </source>
</evidence>
<keyword evidence="1" id="KW-0378">Hydrolase</keyword>
<dbReference type="Gramene" id="KRH71845">
    <property type="protein sequence ID" value="KRH71845"/>
    <property type="gene ID" value="GLYMA_02G172600"/>
</dbReference>
<sequence length="202" mass="22788">MDSSSYHSPPSSLHSFGDVQNVKFCQWCGGPTKHEIPEERLRVICTSCGKITYQNPKMLKSTQCTPLMEKLNEKFFEKLRTLPDGYLEIGESAMEGAIRETREEANVDVEVISPFAQLDIPLIGQIFGHDYGILARLKKPHFSLGPESSECQLFSLNEIPYSSLSFSSMVVTLSLYVEDMKEGGKPKFHYVTIIKRSLPTFL</sequence>
<dbReference type="SMR" id="A0A0R0L5J3"/>
<dbReference type="Proteomes" id="UP000008827">
    <property type="component" value="Chromosome 2"/>
</dbReference>
<dbReference type="GO" id="GO:0042726">
    <property type="term" value="P:flavin-containing compound metabolic process"/>
    <property type="evidence" value="ECO:0000318"/>
    <property type="project" value="GO_Central"/>
</dbReference>
<dbReference type="EnsemblPlants" id="KRH71845">
    <property type="protein sequence ID" value="KRH71845"/>
    <property type="gene ID" value="GLYMA_02G172600"/>
</dbReference>
<evidence type="ECO:0000313" key="4">
    <source>
        <dbReference type="EnsemblPlants" id="KRH71845"/>
    </source>
</evidence>
<dbReference type="PANTHER" id="PTHR43222:SF2">
    <property type="entry name" value="NUDIX HYDROLASE 23, CHLOROPLASTIC"/>
    <property type="match status" value="1"/>
</dbReference>
<reference evidence="4" key="2">
    <citation type="submission" date="2018-02" db="UniProtKB">
        <authorList>
            <consortium name="EnsemblPlants"/>
        </authorList>
    </citation>
    <scope>IDENTIFICATION</scope>
    <source>
        <strain evidence="4">Williams 82</strain>
    </source>
</reference>
<dbReference type="GO" id="GO:0009507">
    <property type="term" value="C:chloroplast"/>
    <property type="evidence" value="ECO:0000318"/>
    <property type="project" value="GO_Central"/>
</dbReference>
<dbReference type="EMBL" id="CM000835">
    <property type="protein sequence ID" value="KRH71845.1"/>
    <property type="molecule type" value="Genomic_DNA"/>
</dbReference>
<feature type="domain" description="Nudix hydrolase" evidence="2">
    <location>
        <begin position="41"/>
        <end position="177"/>
    </location>
</feature>
<dbReference type="Pfam" id="PF00293">
    <property type="entry name" value="NUDIX"/>
    <property type="match status" value="1"/>
</dbReference>
<dbReference type="PROSITE" id="PS51462">
    <property type="entry name" value="NUDIX"/>
    <property type="match status" value="1"/>
</dbReference>
<proteinExistence type="predicted"/>
<dbReference type="Gene3D" id="2.20.70.10">
    <property type="match status" value="1"/>
</dbReference>
<dbReference type="InterPro" id="IPR000086">
    <property type="entry name" value="NUDIX_hydrolase_dom"/>
</dbReference>
<dbReference type="InterPro" id="IPR029401">
    <property type="entry name" value="Nudix_N"/>
</dbReference>
<dbReference type="InterPro" id="IPR015797">
    <property type="entry name" value="NUDIX_hydrolase-like_dom_sf"/>
</dbReference>